<organism evidence="2 3">
    <name type="scientific">Bipolaricaulis sibiricus</name>
    <dbReference type="NCBI Taxonomy" id="2501609"/>
    <lineage>
        <taxon>Bacteria</taxon>
        <taxon>Candidatus Bipolaricaulota</taxon>
        <taxon>Candidatus Bipolaricaulia</taxon>
        <taxon>Candidatus Bipolaricaulales</taxon>
        <taxon>Candidatus Bipolaricaulaceae</taxon>
        <taxon>Candidatus Bipolaricaulis</taxon>
    </lineage>
</organism>
<keyword evidence="1" id="KW-0812">Transmembrane</keyword>
<protein>
    <submittedName>
        <fullName evidence="2">Uncharacterized protein</fullName>
    </submittedName>
</protein>
<evidence type="ECO:0000313" key="3">
    <source>
        <dbReference type="Proteomes" id="UP000287233"/>
    </source>
</evidence>
<dbReference type="EMBL" id="CP034928">
    <property type="protein sequence ID" value="QAA76654.1"/>
    <property type="molecule type" value="Genomic_DNA"/>
</dbReference>
<dbReference type="AlphaFoldDB" id="A0A410FUI2"/>
<feature type="transmembrane region" description="Helical" evidence="1">
    <location>
        <begin position="261"/>
        <end position="282"/>
    </location>
</feature>
<evidence type="ECO:0000313" key="2">
    <source>
        <dbReference type="EMBL" id="QAA76654.1"/>
    </source>
</evidence>
<feature type="transmembrane region" description="Helical" evidence="1">
    <location>
        <begin position="235"/>
        <end position="254"/>
    </location>
</feature>
<gene>
    <name evidence="2" type="ORF">BIP78_0888</name>
</gene>
<dbReference type="Proteomes" id="UP000287233">
    <property type="component" value="Chromosome"/>
</dbReference>
<sequence length="434" mass="45863">MRRVTGGRLAANRWAILVVAALGMGPVSGVGWGQVRLGGELGWQGVAVVGVVNPLVVTVDNAASTVLSATLRVEQRVGSGWRGHVVQRLEVPLLVAPGARMRVVFPWPVEVGSEPATVVLESDGGPLARVELPLRPMLEKPVAVVGTLTQSTPGPVVALAADDLPDEPLLLSPFAAVEVAPGVVLSAAARDALRAWVAFGGGTVSGVPVPAVAGTVRDSDLREALRDHRPRPAPVGLLLGWTAVYLIAVGYALAPLSRRSAPWGMAVVVAVSVGFGLVYPVWVGSPHTTTIVQYALSASNVVRFSYDTLTITQHRAGTLEIPGWWVERVSPGSERVSRQILWVWGGEGPRTVVRIDPGQTLILERYGSAWFGEGKEVAVGPGTPRARAERGFAPLLTAVESVLREGDRLIVDSAADRSGGVAWSVYRLRWVRSG</sequence>
<dbReference type="KEGG" id="bih:BIP78_0888"/>
<reference evidence="3" key="1">
    <citation type="submission" date="2018-12" db="EMBL/GenBank/DDBJ databases">
        <title>Complete genome sequence of an uncultured bacterium of the candidate phylum Bipolaricaulota.</title>
        <authorList>
            <person name="Kadnikov V.V."/>
            <person name="Mardanov A.V."/>
            <person name="Beletsky A.V."/>
            <person name="Frank Y.A."/>
            <person name="Karnachuk O.V."/>
            <person name="Ravin N.V."/>
        </authorList>
    </citation>
    <scope>NUCLEOTIDE SEQUENCE [LARGE SCALE GENOMIC DNA]</scope>
</reference>
<evidence type="ECO:0000256" key="1">
    <source>
        <dbReference type="SAM" id="Phobius"/>
    </source>
</evidence>
<accession>A0A410FUI2</accession>
<keyword evidence="1" id="KW-0472">Membrane</keyword>
<name>A0A410FUI2_BIPS1</name>
<proteinExistence type="predicted"/>
<keyword evidence="1" id="KW-1133">Transmembrane helix</keyword>